<reference evidence="2" key="1">
    <citation type="submission" date="2020-07" db="EMBL/GenBank/DDBJ databases">
        <title>Draft Genome Sequence of a Deep-Sea Yeast, Naganishia (Cryptococcus) liquefaciens strain N6.</title>
        <authorList>
            <person name="Han Y.W."/>
            <person name="Kajitani R."/>
            <person name="Morimoto H."/>
            <person name="Parhat M."/>
            <person name="Tsubouchi H."/>
            <person name="Bakenova O."/>
            <person name="Ogata M."/>
            <person name="Argunhan B."/>
            <person name="Aoki R."/>
            <person name="Kajiwara S."/>
            <person name="Itoh T."/>
            <person name="Iwasaki H."/>
        </authorList>
    </citation>
    <scope>NUCLEOTIDE SEQUENCE</scope>
    <source>
        <strain evidence="2">N6</strain>
    </source>
</reference>
<name>A0A8H3TPD8_9TREE</name>
<feature type="compositionally biased region" description="Basic and acidic residues" evidence="1">
    <location>
        <begin position="105"/>
        <end position="116"/>
    </location>
</feature>
<dbReference type="EMBL" id="BLZA01000005">
    <property type="protein sequence ID" value="GHJ83899.1"/>
    <property type="molecule type" value="Genomic_DNA"/>
</dbReference>
<evidence type="ECO:0000256" key="1">
    <source>
        <dbReference type="SAM" id="MobiDB-lite"/>
    </source>
</evidence>
<protein>
    <submittedName>
        <fullName evidence="2">Uncharacterized protein</fullName>
    </submittedName>
</protein>
<sequence>MLLPAYDAHGRLYYPQYEDAPPRPDPPIRARRATTRTVCACIDDTLYTFQRQQQEKQRQSFMVVRQPRSAFFATSSIAPTSVLGPIPKWTGGSEGGKRGRSRKSSVRDFERSRSRDIPGAIASKSREMEISAQYHGSNETFVSVVEAECTTPMPSLDPTTASDYSAFTDIVTPGSTHGHESRPPSIVPSSFKTVKQFFSSANTSTASLLSQTAPSPKKKFCRTALFPPVGEEEYPARGLCPSLQVLLMSSETQSTRQVNQQNRSSRPGKVRDIREARTRAFSPPLEVSEDQDPLVIEIRSALDNVISLEIRKDTSDIALPHRIASDFAAQRNARRMEHFTSYFSFVTSPSFKTFTQQSASTAQGECSCCISSNAWVQLSGIDLWIDVPTSPRELRPPARRRADGTTLRKWCLEWQMVVHGKVDCIKHRNESKPPVFRQKQKCKRGKERWGCGCVDHGFD</sequence>
<feature type="region of interest" description="Disordered" evidence="1">
    <location>
        <begin position="84"/>
        <end position="120"/>
    </location>
</feature>
<proteinExistence type="predicted"/>
<organism evidence="2 3">
    <name type="scientific">Naganishia liquefaciens</name>
    <dbReference type="NCBI Taxonomy" id="104408"/>
    <lineage>
        <taxon>Eukaryota</taxon>
        <taxon>Fungi</taxon>
        <taxon>Dikarya</taxon>
        <taxon>Basidiomycota</taxon>
        <taxon>Agaricomycotina</taxon>
        <taxon>Tremellomycetes</taxon>
        <taxon>Filobasidiales</taxon>
        <taxon>Filobasidiaceae</taxon>
        <taxon>Naganishia</taxon>
    </lineage>
</organism>
<dbReference type="OrthoDB" id="2589508at2759"/>
<feature type="region of interest" description="Disordered" evidence="1">
    <location>
        <begin position="251"/>
        <end position="277"/>
    </location>
</feature>
<gene>
    <name evidence="2" type="ORF">NliqN6_0301</name>
</gene>
<accession>A0A8H3TPD8</accession>
<comment type="caution">
    <text evidence="2">The sequence shown here is derived from an EMBL/GenBank/DDBJ whole genome shotgun (WGS) entry which is preliminary data.</text>
</comment>
<dbReference type="Proteomes" id="UP000620104">
    <property type="component" value="Unassembled WGS sequence"/>
</dbReference>
<evidence type="ECO:0000313" key="3">
    <source>
        <dbReference type="Proteomes" id="UP000620104"/>
    </source>
</evidence>
<evidence type="ECO:0000313" key="2">
    <source>
        <dbReference type="EMBL" id="GHJ83899.1"/>
    </source>
</evidence>
<feature type="compositionally biased region" description="Polar residues" evidence="1">
    <location>
        <begin position="251"/>
        <end position="265"/>
    </location>
</feature>
<dbReference type="AlphaFoldDB" id="A0A8H3TPD8"/>
<keyword evidence="3" id="KW-1185">Reference proteome</keyword>